<reference evidence="1 2" key="1">
    <citation type="submission" date="2016-09" db="EMBL/GenBank/DDBJ databases">
        <title>Complete genome sequence of microbes from the polar regions.</title>
        <authorList>
            <person name="Liao L."/>
            <person name="Chen B."/>
        </authorList>
    </citation>
    <scope>NUCLEOTIDE SEQUENCE [LARGE SCALE GENOMIC DNA]</scope>
    <source>
        <strain evidence="1 2">ZS314</strain>
    </source>
</reference>
<dbReference type="OrthoDB" id="5107558at2"/>
<organism evidence="1 2">
    <name type="scientific">Marisediminicola antarctica</name>
    <dbReference type="NCBI Taxonomy" id="674079"/>
    <lineage>
        <taxon>Bacteria</taxon>
        <taxon>Bacillati</taxon>
        <taxon>Actinomycetota</taxon>
        <taxon>Actinomycetes</taxon>
        <taxon>Micrococcales</taxon>
        <taxon>Microbacteriaceae</taxon>
        <taxon>Marisediminicola</taxon>
    </lineage>
</organism>
<dbReference type="RefSeq" id="WP_161886517.1">
    <property type="nucleotide sequence ID" value="NZ_CP017146.1"/>
</dbReference>
<name>A0A7L5AP53_9MICO</name>
<proteinExistence type="predicted"/>
<dbReference type="AlphaFoldDB" id="A0A7L5AP53"/>
<dbReference type="EMBL" id="CP017146">
    <property type="protein sequence ID" value="QHO70129.1"/>
    <property type="molecule type" value="Genomic_DNA"/>
</dbReference>
<evidence type="ECO:0000313" key="2">
    <source>
        <dbReference type="Proteomes" id="UP000464507"/>
    </source>
</evidence>
<sequence>MIRLDISPSFRWDPHEEAWQSRLDECIQHRIATGRIPYLNIADAAEFALARWLGRQMRLLQYGAQPAARAERLRAFLSDSPTP</sequence>
<dbReference type="Proteomes" id="UP000464507">
    <property type="component" value="Chromosome"/>
</dbReference>
<keyword evidence="2" id="KW-1185">Reference proteome</keyword>
<protein>
    <submittedName>
        <fullName evidence="1">Uncharacterized protein</fullName>
    </submittedName>
</protein>
<evidence type="ECO:0000313" key="1">
    <source>
        <dbReference type="EMBL" id="QHO70129.1"/>
    </source>
</evidence>
<accession>A0A7L5AP53</accession>
<gene>
    <name evidence="1" type="ORF">BHD05_11235</name>
</gene>
<dbReference type="KEGG" id="mant:BHD05_11235"/>